<evidence type="ECO:0000313" key="2">
    <source>
        <dbReference type="EMBL" id="KZL63478.1"/>
    </source>
</evidence>
<dbReference type="Gene3D" id="3.40.50.720">
    <property type="entry name" value="NAD(P)-binding Rossmann-like Domain"/>
    <property type="match status" value="1"/>
</dbReference>
<dbReference type="InterPro" id="IPR011032">
    <property type="entry name" value="GroES-like_sf"/>
</dbReference>
<dbReference type="Gene3D" id="3.90.180.10">
    <property type="entry name" value="Medium-chain alcohol dehydrogenases, catalytic domain"/>
    <property type="match status" value="1"/>
</dbReference>
<name>A0A166LG14_COLIC</name>
<dbReference type="SUPFAM" id="SSF50129">
    <property type="entry name" value="GroES-like"/>
    <property type="match status" value="1"/>
</dbReference>
<dbReference type="CDD" id="cd08241">
    <property type="entry name" value="QOR1"/>
    <property type="match status" value="1"/>
</dbReference>
<organism evidence="2 3">
    <name type="scientific">Colletotrichum incanum</name>
    <name type="common">Soybean anthracnose fungus</name>
    <dbReference type="NCBI Taxonomy" id="1573173"/>
    <lineage>
        <taxon>Eukaryota</taxon>
        <taxon>Fungi</taxon>
        <taxon>Dikarya</taxon>
        <taxon>Ascomycota</taxon>
        <taxon>Pezizomycotina</taxon>
        <taxon>Sordariomycetes</taxon>
        <taxon>Hypocreomycetidae</taxon>
        <taxon>Glomerellales</taxon>
        <taxon>Glomerellaceae</taxon>
        <taxon>Colletotrichum</taxon>
        <taxon>Colletotrichum spaethianum species complex</taxon>
    </lineage>
</organism>
<evidence type="ECO:0000259" key="1">
    <source>
        <dbReference type="SMART" id="SM00829"/>
    </source>
</evidence>
<comment type="caution">
    <text evidence="2">The sequence shown here is derived from an EMBL/GenBank/DDBJ whole genome shotgun (WGS) entry which is preliminary data.</text>
</comment>
<evidence type="ECO:0000313" key="3">
    <source>
        <dbReference type="Proteomes" id="UP000076584"/>
    </source>
</evidence>
<feature type="domain" description="Enoyl reductase (ER)" evidence="1">
    <location>
        <begin position="17"/>
        <end position="335"/>
    </location>
</feature>
<dbReference type="Pfam" id="PF00107">
    <property type="entry name" value="ADH_zinc_N"/>
    <property type="match status" value="1"/>
</dbReference>
<dbReference type="InterPro" id="IPR051397">
    <property type="entry name" value="Zn-ADH-like_protein"/>
</dbReference>
<dbReference type="InterPro" id="IPR013154">
    <property type="entry name" value="ADH-like_N"/>
</dbReference>
<dbReference type="InterPro" id="IPR013149">
    <property type="entry name" value="ADH-like_C"/>
</dbReference>
<gene>
    <name evidence="2" type="ORF">CI238_11298</name>
</gene>
<dbReference type="GO" id="GO:0016491">
    <property type="term" value="F:oxidoreductase activity"/>
    <property type="evidence" value="ECO:0007669"/>
    <property type="project" value="InterPro"/>
</dbReference>
<dbReference type="AlphaFoldDB" id="A0A166LG14"/>
<dbReference type="Proteomes" id="UP000076584">
    <property type="component" value="Unassembled WGS sequence"/>
</dbReference>
<proteinExistence type="predicted"/>
<dbReference type="SUPFAM" id="SSF51735">
    <property type="entry name" value="NAD(P)-binding Rossmann-fold domains"/>
    <property type="match status" value="1"/>
</dbReference>
<dbReference type="GO" id="GO:0005739">
    <property type="term" value="C:mitochondrion"/>
    <property type="evidence" value="ECO:0007669"/>
    <property type="project" value="TreeGrafter"/>
</dbReference>
<dbReference type="PANTHER" id="PTHR43677">
    <property type="entry name" value="SHORT-CHAIN DEHYDROGENASE/REDUCTASE"/>
    <property type="match status" value="1"/>
</dbReference>
<dbReference type="InterPro" id="IPR020843">
    <property type="entry name" value="ER"/>
</dbReference>
<protein>
    <submittedName>
        <fullName evidence="2">Zeta-crystallin</fullName>
    </submittedName>
</protein>
<accession>A0A166LG14</accession>
<dbReference type="EMBL" id="LFIW01002761">
    <property type="protein sequence ID" value="KZL63478.1"/>
    <property type="molecule type" value="Genomic_DNA"/>
</dbReference>
<dbReference type="PANTHER" id="PTHR43677:SF4">
    <property type="entry name" value="QUINONE OXIDOREDUCTASE-LIKE PROTEIN 2"/>
    <property type="match status" value="1"/>
</dbReference>
<sequence>MPSEHKTRAVVITEFVNDFDEIKVSVVDRPPFRPDEYLIQVKAAGVNFVDTLYMQAKGKHQNNRSLVRPPFVLGLEFSGVILSAPAHSHFRPGERVFGGCTGSYSEVISLPASMPLHRIPAKWTFAEAAGIAATLPVSYGALLQAGLKPGQTVLVHAAAGGLGLMAVQVATAIGCRVIGTAGSPEKCAIAAKAGAQPCVNYTQEAAWWEHVLKLTDHKGADVVFDPVGLVDRSLKCIAHRGKILIVGFAGITDGMEQIAMNRLLLKQVSLIGYRYGESLRRYPDEEKVIWNGLQPFIERNAIQPAVYVTDYNGLEQVPRALKDMTNRKVWGKAVVTLNGKAADPSRARI</sequence>
<keyword evidence="3" id="KW-1185">Reference proteome</keyword>
<dbReference type="InterPro" id="IPR036291">
    <property type="entry name" value="NAD(P)-bd_dom_sf"/>
</dbReference>
<dbReference type="STRING" id="1573173.A0A166LG14"/>
<dbReference type="SMART" id="SM00829">
    <property type="entry name" value="PKS_ER"/>
    <property type="match status" value="1"/>
</dbReference>
<dbReference type="Pfam" id="PF08240">
    <property type="entry name" value="ADH_N"/>
    <property type="match status" value="1"/>
</dbReference>
<reference evidence="2 3" key="1">
    <citation type="submission" date="2015-06" db="EMBL/GenBank/DDBJ databases">
        <title>Survival trade-offs in plant roots during colonization by closely related pathogenic and mutualistic fungi.</title>
        <authorList>
            <person name="Hacquard S."/>
            <person name="Kracher B."/>
            <person name="Hiruma K."/>
            <person name="Weinman A."/>
            <person name="Muench P."/>
            <person name="Garrido Oter R."/>
            <person name="Ver Loren van Themaat E."/>
            <person name="Dallerey J.-F."/>
            <person name="Damm U."/>
            <person name="Henrissat B."/>
            <person name="Lespinet O."/>
            <person name="Thon M."/>
            <person name="Kemen E."/>
            <person name="McHardy A.C."/>
            <person name="Schulze-Lefert P."/>
            <person name="O'Connell R.J."/>
        </authorList>
    </citation>
    <scope>NUCLEOTIDE SEQUENCE [LARGE SCALE GENOMIC DNA]</scope>
    <source>
        <strain evidence="2 3">MAFF 238704</strain>
    </source>
</reference>